<comment type="caution">
    <text evidence="2">The sequence shown here is derived from an EMBL/GenBank/DDBJ whole genome shotgun (WGS) entry which is preliminary data.</text>
</comment>
<dbReference type="OrthoDB" id="196884at2"/>
<protein>
    <submittedName>
        <fullName evidence="2">Uncharacterized protein</fullName>
    </submittedName>
</protein>
<gene>
    <name evidence="2" type="ORF">AXK12_02250</name>
</gene>
<dbReference type="STRING" id="1548208.AXK12_02250"/>
<organism evidence="2 3">
    <name type="scientific">Cephaloticoccus capnophilus</name>
    <dbReference type="NCBI Taxonomy" id="1548208"/>
    <lineage>
        <taxon>Bacteria</taxon>
        <taxon>Pseudomonadati</taxon>
        <taxon>Verrucomicrobiota</taxon>
        <taxon>Opitutia</taxon>
        <taxon>Opitutales</taxon>
        <taxon>Opitutaceae</taxon>
        <taxon>Cephaloticoccus</taxon>
    </lineage>
</organism>
<evidence type="ECO:0000313" key="2">
    <source>
        <dbReference type="EMBL" id="KXU37102.1"/>
    </source>
</evidence>
<name>A0A139SRE6_9BACT</name>
<reference evidence="2 3" key="1">
    <citation type="submission" date="2016-02" db="EMBL/GenBank/DDBJ databases">
        <authorList>
            <person name="Wen L."/>
            <person name="He K."/>
            <person name="Yang H."/>
        </authorList>
    </citation>
    <scope>NUCLEOTIDE SEQUENCE [LARGE SCALE GENOMIC DNA]</scope>
    <source>
        <strain evidence="2 3">CV41</strain>
    </source>
</reference>
<sequence>MSLNRSEQLVFDYWQESPDERRFWQDKVRASAAEAADDFEAARRLDGELWAYFVERSAVLPRFRESSPNDGIAGGRTSMKNLAELTLRLWTEPRKKPSKAASRDEESQPQGEFRFS</sequence>
<dbReference type="RefSeq" id="WP_068711056.1">
    <property type="nucleotide sequence ID" value="NZ_LSZP01000015.1"/>
</dbReference>
<proteinExistence type="predicted"/>
<dbReference type="AlphaFoldDB" id="A0A139SRE6"/>
<dbReference type="EMBL" id="LSZP01000015">
    <property type="protein sequence ID" value="KXU37102.1"/>
    <property type="molecule type" value="Genomic_DNA"/>
</dbReference>
<evidence type="ECO:0000256" key="1">
    <source>
        <dbReference type="SAM" id="MobiDB-lite"/>
    </source>
</evidence>
<evidence type="ECO:0000313" key="3">
    <source>
        <dbReference type="Proteomes" id="UP000071392"/>
    </source>
</evidence>
<dbReference type="Proteomes" id="UP000071392">
    <property type="component" value="Unassembled WGS sequence"/>
</dbReference>
<feature type="region of interest" description="Disordered" evidence="1">
    <location>
        <begin position="90"/>
        <end position="116"/>
    </location>
</feature>
<accession>A0A139SRE6</accession>
<keyword evidence="3" id="KW-1185">Reference proteome</keyword>
<feature type="compositionally biased region" description="Basic and acidic residues" evidence="1">
    <location>
        <begin position="91"/>
        <end position="106"/>
    </location>
</feature>